<sequence>MFDLSQTFNVLEILDPATVTGAEYFNWFFTLLMIWGLFCFTIKALVRLLTRS</sequence>
<accession>S0FR95</accession>
<keyword evidence="3" id="KW-1185">Reference proteome</keyword>
<keyword evidence="1" id="KW-1133">Transmembrane helix</keyword>
<organism evidence="2 3">
    <name type="scientific">Desulfotignum phosphitoxidans DSM 13687</name>
    <dbReference type="NCBI Taxonomy" id="1286635"/>
    <lineage>
        <taxon>Bacteria</taxon>
        <taxon>Pseudomonadati</taxon>
        <taxon>Thermodesulfobacteriota</taxon>
        <taxon>Desulfobacteria</taxon>
        <taxon>Desulfobacterales</taxon>
        <taxon>Desulfobacteraceae</taxon>
        <taxon>Desulfotignum</taxon>
    </lineage>
</organism>
<comment type="caution">
    <text evidence="2">The sequence shown here is derived from an EMBL/GenBank/DDBJ whole genome shotgun (WGS) entry which is preliminary data.</text>
</comment>
<keyword evidence="1" id="KW-0812">Transmembrane</keyword>
<gene>
    <name evidence="2" type="ORF">Dpo_22c00090</name>
</gene>
<protein>
    <submittedName>
        <fullName evidence="2">Uncharacterized protein</fullName>
    </submittedName>
</protein>
<evidence type="ECO:0000313" key="3">
    <source>
        <dbReference type="Proteomes" id="UP000014216"/>
    </source>
</evidence>
<proteinExistence type="predicted"/>
<dbReference type="AlphaFoldDB" id="S0FR95"/>
<dbReference type="EMBL" id="APJX01000021">
    <property type="protein sequence ID" value="EMS77190.1"/>
    <property type="molecule type" value="Genomic_DNA"/>
</dbReference>
<keyword evidence="1" id="KW-0472">Membrane</keyword>
<reference evidence="2 3" key="1">
    <citation type="journal article" date="2013" name="Genome Announc.">
        <title>Draft Genome Sequence of Desulfotignum phosphitoxidans DSM 13687 Strain FiPS-3.</title>
        <authorList>
            <person name="Poehlein A."/>
            <person name="Daniel R."/>
            <person name="Simeonova D.D."/>
        </authorList>
    </citation>
    <scope>NUCLEOTIDE SEQUENCE [LARGE SCALE GENOMIC DNA]</scope>
    <source>
        <strain evidence="2 3">DSM 13687</strain>
    </source>
</reference>
<feature type="transmembrane region" description="Helical" evidence="1">
    <location>
        <begin position="24"/>
        <end position="46"/>
    </location>
</feature>
<evidence type="ECO:0000313" key="2">
    <source>
        <dbReference type="EMBL" id="EMS77190.1"/>
    </source>
</evidence>
<evidence type="ECO:0000256" key="1">
    <source>
        <dbReference type="SAM" id="Phobius"/>
    </source>
</evidence>
<name>S0FR95_9BACT</name>
<dbReference type="Proteomes" id="UP000014216">
    <property type="component" value="Unassembled WGS sequence"/>
</dbReference>